<sequence>MAFRCPSEAVILEESFYSYPLTSVVCNLILTEKVLFVGITTKGKTEVEKVFLSDIIGCHAFRSKSGKTRNETLEHSAYFCIYAYPLKTSAGILSKQLRREKRTLTFLMRKHDTEDENFKIVDQWQRAINCLLRGKACLIDGEVSIPDVVPTSKKFLVLINPKSGSGKAYQIFKERVIPLLVESDTQYEVLVTGSEISRFQQKSAVYLYGSLAQVKSDIAEPMFGGVDGGLELKSS</sequence>
<dbReference type="InterPro" id="IPR017438">
    <property type="entry name" value="ATP-NAD_kinase_N"/>
</dbReference>
<dbReference type="GO" id="GO:0046512">
    <property type="term" value="P:sphingosine biosynthetic process"/>
    <property type="evidence" value="ECO:0007669"/>
    <property type="project" value="TreeGrafter"/>
</dbReference>
<protein>
    <recommendedName>
        <fullName evidence="1">DAGKc domain-containing protein</fullName>
    </recommendedName>
</protein>
<accession>A0A4Y2KU31</accession>
<reference evidence="2 3" key="1">
    <citation type="journal article" date="2019" name="Sci. Rep.">
        <title>Orb-weaving spider Araneus ventricosus genome elucidates the spidroin gene catalogue.</title>
        <authorList>
            <person name="Kono N."/>
            <person name="Nakamura H."/>
            <person name="Ohtoshi R."/>
            <person name="Moran D.A.P."/>
            <person name="Shinohara A."/>
            <person name="Yoshida Y."/>
            <person name="Fujiwara M."/>
            <person name="Mori M."/>
            <person name="Tomita M."/>
            <person name="Arakawa K."/>
        </authorList>
    </citation>
    <scope>NUCLEOTIDE SEQUENCE [LARGE SCALE GENOMIC DNA]</scope>
</reference>
<proteinExistence type="predicted"/>
<dbReference type="Proteomes" id="UP000499080">
    <property type="component" value="Unassembled WGS sequence"/>
</dbReference>
<dbReference type="GO" id="GO:0005737">
    <property type="term" value="C:cytoplasm"/>
    <property type="evidence" value="ECO:0007669"/>
    <property type="project" value="TreeGrafter"/>
</dbReference>
<dbReference type="InterPro" id="IPR050187">
    <property type="entry name" value="Lipid_Phosphate_FormReg"/>
</dbReference>
<dbReference type="GO" id="GO:0001727">
    <property type="term" value="F:lipid kinase activity"/>
    <property type="evidence" value="ECO:0007669"/>
    <property type="project" value="TreeGrafter"/>
</dbReference>
<dbReference type="InterPro" id="IPR016064">
    <property type="entry name" value="NAD/diacylglycerol_kinase_sf"/>
</dbReference>
<dbReference type="InterPro" id="IPR001206">
    <property type="entry name" value="Diacylglycerol_kinase_cat_dom"/>
</dbReference>
<dbReference type="OrthoDB" id="3853857at2759"/>
<dbReference type="PANTHER" id="PTHR12358">
    <property type="entry name" value="SPHINGOSINE KINASE"/>
    <property type="match status" value="1"/>
</dbReference>
<dbReference type="AlphaFoldDB" id="A0A4Y2KU31"/>
<keyword evidence="3" id="KW-1185">Reference proteome</keyword>
<comment type="caution">
    <text evidence="2">The sequence shown here is derived from an EMBL/GenBank/DDBJ whole genome shotgun (WGS) entry which is preliminary data.</text>
</comment>
<evidence type="ECO:0000313" key="3">
    <source>
        <dbReference type="Proteomes" id="UP000499080"/>
    </source>
</evidence>
<evidence type="ECO:0000259" key="1">
    <source>
        <dbReference type="PROSITE" id="PS50146"/>
    </source>
</evidence>
<organism evidence="2 3">
    <name type="scientific">Araneus ventricosus</name>
    <name type="common">Orbweaver spider</name>
    <name type="synonym">Epeira ventricosa</name>
    <dbReference type="NCBI Taxonomy" id="182803"/>
    <lineage>
        <taxon>Eukaryota</taxon>
        <taxon>Metazoa</taxon>
        <taxon>Ecdysozoa</taxon>
        <taxon>Arthropoda</taxon>
        <taxon>Chelicerata</taxon>
        <taxon>Arachnida</taxon>
        <taxon>Araneae</taxon>
        <taxon>Araneomorphae</taxon>
        <taxon>Entelegynae</taxon>
        <taxon>Araneoidea</taxon>
        <taxon>Araneidae</taxon>
        <taxon>Araneus</taxon>
    </lineage>
</organism>
<dbReference type="PROSITE" id="PS50146">
    <property type="entry name" value="DAGK"/>
    <property type="match status" value="1"/>
</dbReference>
<dbReference type="EMBL" id="BGPR01004976">
    <property type="protein sequence ID" value="GBN05530.1"/>
    <property type="molecule type" value="Genomic_DNA"/>
</dbReference>
<evidence type="ECO:0000313" key="2">
    <source>
        <dbReference type="EMBL" id="GBN05530.1"/>
    </source>
</evidence>
<name>A0A4Y2KU31_ARAVE</name>
<gene>
    <name evidence="2" type="ORF">AVEN_86421_1</name>
</gene>
<dbReference type="PANTHER" id="PTHR12358:SF112">
    <property type="entry name" value="LD11247P-RELATED"/>
    <property type="match status" value="1"/>
</dbReference>
<feature type="domain" description="DAGKc" evidence="1">
    <location>
        <begin position="150"/>
        <end position="193"/>
    </location>
</feature>
<dbReference type="Gene3D" id="3.40.50.10330">
    <property type="entry name" value="Probable inorganic polyphosphate/atp-NAD kinase, domain 1"/>
    <property type="match status" value="1"/>
</dbReference>
<dbReference type="SUPFAM" id="SSF111331">
    <property type="entry name" value="NAD kinase/diacylglycerol kinase-like"/>
    <property type="match status" value="1"/>
</dbReference>
<dbReference type="GO" id="GO:0016020">
    <property type="term" value="C:membrane"/>
    <property type="evidence" value="ECO:0007669"/>
    <property type="project" value="TreeGrafter"/>
</dbReference>